<accession>A0A238KK68</accession>
<dbReference type="EMBL" id="FXYD01000005">
    <property type="protein sequence ID" value="SMX43110.1"/>
    <property type="molecule type" value="Genomic_DNA"/>
</dbReference>
<organism evidence="1 2">
    <name type="scientific">Octadecabacter ascidiaceicola</name>
    <dbReference type="NCBI Taxonomy" id="1655543"/>
    <lineage>
        <taxon>Bacteria</taxon>
        <taxon>Pseudomonadati</taxon>
        <taxon>Pseudomonadota</taxon>
        <taxon>Alphaproteobacteria</taxon>
        <taxon>Rhodobacterales</taxon>
        <taxon>Roseobacteraceae</taxon>
        <taxon>Octadecabacter</taxon>
    </lineage>
</organism>
<gene>
    <name evidence="1" type="ORF">OCA8868_02875</name>
</gene>
<protein>
    <submittedName>
        <fullName evidence="1">Uncharacterized protein</fullName>
    </submittedName>
</protein>
<evidence type="ECO:0000313" key="1">
    <source>
        <dbReference type="EMBL" id="SMX43110.1"/>
    </source>
</evidence>
<sequence>MVSKLAGFLVGAGAAAVAVWGFNTWRHVSDEDLLMAALTDQCLPYILTGDAPFQDLGREVGVYDNTDADNRLIGGGAKIVFDARFVASWGEITEPPLRICRLDGRPMGAYTQAFEIESDDFFEQITVAVQPLGDLQLDQERTDIDLGADDLFQTLGWFETGMSLAQGNRVVMSVAQSQVSNVIVVRDLAD</sequence>
<evidence type="ECO:0000313" key="2">
    <source>
        <dbReference type="Proteomes" id="UP000203464"/>
    </source>
</evidence>
<keyword evidence="2" id="KW-1185">Reference proteome</keyword>
<proteinExistence type="predicted"/>
<name>A0A238KK68_9RHOB</name>
<dbReference type="Proteomes" id="UP000203464">
    <property type="component" value="Unassembled WGS sequence"/>
</dbReference>
<reference evidence="2" key="1">
    <citation type="submission" date="2017-05" db="EMBL/GenBank/DDBJ databases">
        <authorList>
            <person name="Rodrigo-Torres L."/>
            <person name="Arahal R. D."/>
            <person name="Lucena T."/>
        </authorList>
    </citation>
    <scope>NUCLEOTIDE SEQUENCE [LARGE SCALE GENOMIC DNA]</scope>
    <source>
        <strain evidence="2">CECT 8868</strain>
    </source>
</reference>
<dbReference type="AlphaFoldDB" id="A0A238KK68"/>